<name>A0A2C9KV63_BIOGL</name>
<evidence type="ECO:0000313" key="14">
    <source>
        <dbReference type="EnsemblMetazoa" id="BGLB023825-PE"/>
    </source>
</evidence>
<accession>A0A2C9KV63</accession>
<proteinExistence type="inferred from homology"/>
<dbReference type="OrthoDB" id="1935146at2759"/>
<feature type="region of interest" description="Disordered" evidence="12">
    <location>
        <begin position="1"/>
        <end position="20"/>
    </location>
</feature>
<dbReference type="SMART" id="SM00320">
    <property type="entry name" value="WD40"/>
    <property type="match status" value="5"/>
</dbReference>
<dbReference type="EnsemblMetazoa" id="BGLB023825-RD">
    <property type="protein sequence ID" value="BGLB023825-PD"/>
    <property type="gene ID" value="BGLB023825"/>
</dbReference>
<dbReference type="EnsemblMetazoa" id="BGLB023825-RB">
    <property type="protein sequence ID" value="BGLB023825-PB"/>
    <property type="gene ID" value="BGLB023825"/>
</dbReference>
<dbReference type="InterPro" id="IPR001680">
    <property type="entry name" value="WD40_rpt"/>
</dbReference>
<dbReference type="Gene3D" id="2.130.10.10">
    <property type="entry name" value="YVTN repeat-like/Quinoprotein amine dehydrogenase"/>
    <property type="match status" value="1"/>
</dbReference>
<reference evidence="13" key="2">
    <citation type="submission" date="2013-03" db="EMBL/GenBank/DDBJ databases">
        <title>Sequence assembly of the Biomphalaria glabrata genome version 4.3.</title>
        <authorList>
            <person name="Warren W."/>
            <person name="Wilson R.K."/>
            <person name="Hillier L.W."/>
            <person name="Minx P."/>
        </authorList>
    </citation>
    <scope>NUCLEOTIDE SEQUENCE</scope>
    <source>
        <strain evidence="13">BB02</strain>
    </source>
</reference>
<organism evidence="14 15">
    <name type="scientific">Biomphalaria glabrata</name>
    <name type="common">Bloodfluke planorb</name>
    <name type="synonym">Freshwater snail</name>
    <dbReference type="NCBI Taxonomy" id="6526"/>
    <lineage>
        <taxon>Eukaryota</taxon>
        <taxon>Metazoa</taxon>
        <taxon>Spiralia</taxon>
        <taxon>Lophotrochozoa</taxon>
        <taxon>Mollusca</taxon>
        <taxon>Gastropoda</taxon>
        <taxon>Heterobranchia</taxon>
        <taxon>Euthyneura</taxon>
        <taxon>Panpulmonata</taxon>
        <taxon>Hygrophila</taxon>
        <taxon>Lymnaeoidea</taxon>
        <taxon>Planorbidae</taxon>
        <taxon>Biomphalaria</taxon>
    </lineage>
</organism>
<evidence type="ECO:0000256" key="1">
    <source>
        <dbReference type="ARBA" id="ARBA00004604"/>
    </source>
</evidence>
<evidence type="ECO:0000256" key="10">
    <source>
        <dbReference type="ARBA" id="ARBA00075773"/>
    </source>
</evidence>
<dbReference type="STRING" id="6526.A0A2C9KV63"/>
<dbReference type="PANTHER" id="PTHR18359:SF0">
    <property type="entry name" value="U3 SMALL NUCLEOLAR RNA-ASSOCIATED PROTEIN 18 HOMOLOG"/>
    <property type="match status" value="1"/>
</dbReference>
<gene>
    <name evidence="14" type="primary">106058389</name>
</gene>
<keyword evidence="5" id="KW-0677">Repeat</keyword>
<dbReference type="GO" id="GO:0032040">
    <property type="term" value="C:small-subunit processome"/>
    <property type="evidence" value="ECO:0007669"/>
    <property type="project" value="TreeGrafter"/>
</dbReference>
<dbReference type="PANTHER" id="PTHR18359">
    <property type="entry name" value="WD-REPEAT PROTEIN-RELATED"/>
    <property type="match status" value="1"/>
</dbReference>
<dbReference type="EnsemblMetazoa" id="BGLB023825-RF">
    <property type="protein sequence ID" value="BGLB023825-PF"/>
    <property type="gene ID" value="BGLB023825"/>
</dbReference>
<dbReference type="GO" id="GO:0034388">
    <property type="term" value="C:Pwp2p-containing subcomplex of 90S preribosome"/>
    <property type="evidence" value="ECO:0007669"/>
    <property type="project" value="TreeGrafter"/>
</dbReference>
<dbReference type="PROSITE" id="PS50082">
    <property type="entry name" value="WD_REPEATS_2"/>
    <property type="match status" value="1"/>
</dbReference>
<comment type="similarity">
    <text evidence="7">Belongs to the WD repeat UTP18 family.</text>
</comment>
<evidence type="ECO:0000256" key="12">
    <source>
        <dbReference type="SAM" id="MobiDB-lite"/>
    </source>
</evidence>
<dbReference type="Pfam" id="PF00400">
    <property type="entry name" value="WD40"/>
    <property type="match status" value="2"/>
</dbReference>
<reference evidence="14" key="3">
    <citation type="submission" date="2020-05" db="UniProtKB">
        <authorList>
            <consortium name="EnsemblMetazoa"/>
        </authorList>
    </citation>
    <scope>IDENTIFICATION</scope>
    <source>
        <strain evidence="14">BB02</strain>
    </source>
</reference>
<keyword evidence="4 11" id="KW-0853">WD repeat</keyword>
<evidence type="ECO:0000256" key="8">
    <source>
        <dbReference type="ARBA" id="ARBA00058527"/>
    </source>
</evidence>
<evidence type="ECO:0000313" key="13">
    <source>
        <dbReference type="EnsemblMetazoa" id="BGLB023825-PB"/>
    </source>
</evidence>
<evidence type="ECO:0000256" key="6">
    <source>
        <dbReference type="ARBA" id="ARBA00023242"/>
    </source>
</evidence>
<evidence type="ECO:0000256" key="3">
    <source>
        <dbReference type="ARBA" id="ARBA00022553"/>
    </source>
</evidence>
<sequence length="451" mass="50935">MLRRKQLHQSSSTKFKEPETYIQPLGEQVKDEREITLEEEVLATGENVIEALPSIKPGEPKRKKRKRHGQGEIVKKWVDSDDEKAPEFEVITPDWAGTFDEEKSEDSDEEILKAHSHNSIVPSLTLPSTTLEFKRVTDANKEEPSKASIKCLEFHPKATALLIGGPDQTVRLFAIDGSKNRKIHSIFLERFPVFNAHFSRSGSEIIMGSKYKRFYIYDMEGNSGITFRPEVKGLEVSAMSKFVVSPDGRFIAFLGNFGFIHLFSQTSKELIDSLKMNESVKSVSFSQDGKFMYSFGGAGEVYIWDMDVRECIHHFTDEGCLGGTCVSVSPDNNYVICGSRSGIVNIYNRASVMTSRHPKPLKLIKNLTTCCSGATFNSTSEILALRSKDIEKAIRLVHFPTMTVFPNFPDQFDKDLRLLLCMDFSPSSGYLALGNNKGRCLLYRLQHYTKY</sequence>
<dbReference type="EnsemblMetazoa" id="BGLB023825-RA">
    <property type="protein sequence ID" value="BGLB023825-PA"/>
    <property type="gene ID" value="BGLB023825"/>
</dbReference>
<keyword evidence="3" id="KW-0597">Phosphoprotein</keyword>
<evidence type="ECO:0000256" key="5">
    <source>
        <dbReference type="ARBA" id="ARBA00022737"/>
    </source>
</evidence>
<evidence type="ECO:0000256" key="11">
    <source>
        <dbReference type="PROSITE-ProRule" id="PRU00221"/>
    </source>
</evidence>
<protein>
    <recommendedName>
        <fullName evidence="9">U3 small nucleolar RNA-associated protein 18 homolog</fullName>
    </recommendedName>
    <alternativeName>
        <fullName evidence="10">WD repeat-containing protein 50</fullName>
    </alternativeName>
</protein>
<evidence type="ECO:0000256" key="7">
    <source>
        <dbReference type="ARBA" id="ARBA00025767"/>
    </source>
</evidence>
<dbReference type="RefSeq" id="XP_013071263.2">
    <property type="nucleotide sequence ID" value="XM_013215809.2"/>
</dbReference>
<comment type="function">
    <text evidence="8">Part of the small subunit (SSU) processome, first precursor of the small eukaryotic ribosomal subunit. During the assembly of the SSU processome in the nucleolus, many ribosome biogenesis factors, an RNA chaperone and ribosomal proteins associate with the nascent pre-rRNA and work in concert to generate RNA folding, modifications, rearrangements and cleavage as well as targeted degradation of pre-ribosomal RNA by the RNA exosome. Involved in nucleolar processing of pre-18S ribosomal RNA.</text>
</comment>
<dbReference type="VEuPathDB" id="VectorBase:BGLAX_044693"/>
<feature type="repeat" description="WD" evidence="11">
    <location>
        <begin position="273"/>
        <end position="314"/>
    </location>
</feature>
<evidence type="ECO:0000256" key="4">
    <source>
        <dbReference type="ARBA" id="ARBA00022574"/>
    </source>
</evidence>
<evidence type="ECO:0000256" key="9">
    <source>
        <dbReference type="ARBA" id="ARBA00074442"/>
    </source>
</evidence>
<evidence type="ECO:0000313" key="15">
    <source>
        <dbReference type="Proteomes" id="UP000076420"/>
    </source>
</evidence>
<feature type="region of interest" description="Disordered" evidence="12">
    <location>
        <begin position="52"/>
        <end position="71"/>
    </location>
</feature>
<dbReference type="Proteomes" id="UP000076420">
    <property type="component" value="Unassembled WGS sequence"/>
</dbReference>
<dbReference type="AlphaFoldDB" id="A0A2C9KV63"/>
<dbReference type="VEuPathDB" id="VectorBase:BGLB023825"/>
<keyword evidence="2" id="KW-0698">rRNA processing</keyword>
<dbReference type="InterPro" id="IPR015943">
    <property type="entry name" value="WD40/YVTN_repeat-like_dom_sf"/>
</dbReference>
<dbReference type="FunFam" id="2.130.10.10:FF:000121">
    <property type="entry name" value="U3 small nucleolar RNA-associated protein 18 homolog"/>
    <property type="match status" value="1"/>
</dbReference>
<keyword evidence="6" id="KW-0539">Nucleus</keyword>
<dbReference type="SUPFAM" id="SSF50978">
    <property type="entry name" value="WD40 repeat-like"/>
    <property type="match status" value="1"/>
</dbReference>
<evidence type="ECO:0000256" key="2">
    <source>
        <dbReference type="ARBA" id="ARBA00022552"/>
    </source>
</evidence>
<dbReference type="GO" id="GO:0006364">
    <property type="term" value="P:rRNA processing"/>
    <property type="evidence" value="ECO:0007669"/>
    <property type="project" value="UniProtKB-KW"/>
</dbReference>
<reference evidence="13" key="1">
    <citation type="journal article" date="2004" name="J. Parasitol.">
        <title>The mitochondrial genome of Biomphalaria glabrata (Gastropoda: Basommatophora), intermediate host of Schistosoma mansoni.</title>
        <authorList>
            <person name="DeJong R.J."/>
            <person name="Emery A.M."/>
            <person name="Adema C.M."/>
        </authorList>
    </citation>
    <scope>NUCLEOTIDE SEQUENCE</scope>
    <source>
        <strain evidence="13">BB02</strain>
    </source>
</reference>
<comment type="subcellular location">
    <subcellularLocation>
        <location evidence="1">Nucleus</location>
        <location evidence="1">Nucleolus</location>
    </subcellularLocation>
</comment>
<dbReference type="EnsemblMetazoa" id="BGLB023825-RC">
    <property type="protein sequence ID" value="BGLB023825-PC"/>
    <property type="gene ID" value="BGLB023825"/>
</dbReference>
<dbReference type="InterPro" id="IPR036322">
    <property type="entry name" value="WD40_repeat_dom_sf"/>
</dbReference>
<dbReference type="InterPro" id="IPR045161">
    <property type="entry name" value="Utp18"/>
</dbReference>
<dbReference type="KEGG" id="bgt:106058389"/>
<dbReference type="EnsemblMetazoa" id="BGLB023825-RE">
    <property type="protein sequence ID" value="BGLB023825-PE"/>
    <property type="gene ID" value="BGLB023825"/>
</dbReference>